<evidence type="ECO:0000313" key="3">
    <source>
        <dbReference type="EMBL" id="KAF0393472.1"/>
    </source>
</evidence>
<dbReference type="InterPro" id="IPR002716">
    <property type="entry name" value="PIN_dom"/>
</dbReference>
<dbReference type="SUPFAM" id="SSF88723">
    <property type="entry name" value="PIN domain-like"/>
    <property type="match status" value="1"/>
</dbReference>
<dbReference type="Pfam" id="PF10373">
    <property type="entry name" value="EST1_DNA_bind"/>
    <property type="match status" value="1"/>
</dbReference>
<sequence>MNSSKLLNSNEIDEYKRDISPSATTRRLYNPHRDPTVITSKVKKEPDSQQEFTSSRRASTSSRKLYNPYAEDELAWDDIPYESKSKRELAKKDTEVKLKSSNNHRTKRANSSTVDDFKQPEVTPCKDANNIETAKSIKLLFAKVVAMEKQLSENSNKFSIDIKNLDETASLFQDESYWQIKINSHLRLAKKYYEYIHLSYSSAMKHDIETKCWKIAFYTLIEQFRQAISLERHQPSNKSSSPLSSSNVTLNQFNIFLDEVETFYKKLLKLISEDSKHSNKNSESNKPPRWIRCIGCLGDIARYRWTYCLDDQENNKKFWAENASRWYRLGILLKSNNGKLYNHLAILAGQDEFKMLYYYCRSLMVNTPYMAAREPLIWLFESNRKRFASLVTNNNKPKQRGRAYSQRENLQSSNKRCDNLNDHSIESLYIRLHGMLFTKVGLEFFGQTLEVFMDKLFRSKNNQTSNNTNGSHWLEFCLQMVVINISSLYNYGNTENSSLRSTTVTDGDLKQTLDLDPTFAEESKLTFGVMYQFMSKYLDSISSQGEFDISEGFLLYCEIVLLWMVANDAFNNSADEPNNFIWRKFLDKSICPNFWETLARFLTKIAHQVSPFTIKEIIEFSSNIEDSNHVERLRPPPLTEDWELRGTSWLQSLYEPYLFEHVSKPSIKFVDDDIEIITNNFHDNLDLNSGQDAKTRCRARIMELGYLLTKKIVGLDFDIEDTTFTSSLELVDEISDKENERPSASKLLTEEDETSPVMTKCVDNGYISDHLESEDEGIMELKSRRQELGNLLAATRESFRGPSVQKFSSKNSKKNTPHATKKVSTLPSRIVAGYTTIVIDTNCLVGDLNMVKKIIQSDNWVVVIPLVVITELDGLKLNPPPLGTAASEAIKFLEQALSPSNRMKKLKVQTSKGNYVSGISFSEEFDFGDGEDKKKNLDDLILGICLWHAKNHVESSFNNHSEKESNNKEVVVLLTNDRNLRVKARARGVDVVSFQDFNELI</sequence>
<evidence type="ECO:0000313" key="4">
    <source>
        <dbReference type="Proteomes" id="UP000439903"/>
    </source>
</evidence>
<dbReference type="GO" id="GO:0070034">
    <property type="term" value="F:telomerase RNA binding"/>
    <property type="evidence" value="ECO:0007669"/>
    <property type="project" value="TreeGrafter"/>
</dbReference>
<evidence type="ECO:0000256" key="1">
    <source>
        <dbReference type="SAM" id="MobiDB-lite"/>
    </source>
</evidence>
<dbReference type="PANTHER" id="PTHR15696:SF0">
    <property type="entry name" value="TELOMERASE-BINDING PROTEIN EST1A"/>
    <property type="match status" value="1"/>
</dbReference>
<dbReference type="PANTHER" id="PTHR15696">
    <property type="entry name" value="SMG-7 SUPPRESSOR WITH MORPHOLOGICAL EFFECT ON GENITALIA PROTEIN 7"/>
    <property type="match status" value="1"/>
</dbReference>
<feature type="region of interest" description="Disordered" evidence="1">
    <location>
        <begin position="735"/>
        <end position="754"/>
    </location>
</feature>
<feature type="region of interest" description="Disordered" evidence="1">
    <location>
        <begin position="1"/>
        <end position="64"/>
    </location>
</feature>
<dbReference type="GO" id="GO:0000184">
    <property type="term" value="P:nuclear-transcribed mRNA catabolic process, nonsense-mediated decay"/>
    <property type="evidence" value="ECO:0007669"/>
    <property type="project" value="TreeGrafter"/>
</dbReference>
<dbReference type="GO" id="GO:0042162">
    <property type="term" value="F:telomeric DNA binding"/>
    <property type="evidence" value="ECO:0007669"/>
    <property type="project" value="TreeGrafter"/>
</dbReference>
<organism evidence="3 4">
    <name type="scientific">Gigaspora margarita</name>
    <dbReference type="NCBI Taxonomy" id="4874"/>
    <lineage>
        <taxon>Eukaryota</taxon>
        <taxon>Fungi</taxon>
        <taxon>Fungi incertae sedis</taxon>
        <taxon>Mucoromycota</taxon>
        <taxon>Glomeromycotina</taxon>
        <taxon>Glomeromycetes</taxon>
        <taxon>Diversisporales</taxon>
        <taxon>Gigasporaceae</taxon>
        <taxon>Gigaspora</taxon>
    </lineage>
</organism>
<dbReference type="EMBL" id="WTPW01002170">
    <property type="protein sequence ID" value="KAF0393472.1"/>
    <property type="molecule type" value="Genomic_DNA"/>
</dbReference>
<dbReference type="SMART" id="SM00670">
    <property type="entry name" value="PINc"/>
    <property type="match status" value="1"/>
</dbReference>
<dbReference type="Pfam" id="PF13638">
    <property type="entry name" value="PIN_4"/>
    <property type="match status" value="1"/>
</dbReference>
<comment type="caution">
    <text evidence="3">The sequence shown here is derived from an EMBL/GenBank/DDBJ whole genome shotgun (WGS) entry which is preliminary data.</text>
</comment>
<feature type="compositionally biased region" description="Low complexity" evidence="1">
    <location>
        <begin position="53"/>
        <end position="63"/>
    </location>
</feature>
<dbReference type="Gene3D" id="3.40.50.1010">
    <property type="entry name" value="5'-nuclease"/>
    <property type="match status" value="1"/>
</dbReference>
<protein>
    <submittedName>
        <fullName evidence="3">Nucleotide binding protein, pinc domain protein</fullName>
    </submittedName>
</protein>
<feature type="region of interest" description="Disordered" evidence="1">
    <location>
        <begin position="87"/>
        <end position="118"/>
    </location>
</feature>
<dbReference type="AlphaFoldDB" id="A0A8H3X0P8"/>
<dbReference type="SUPFAM" id="SSF48452">
    <property type="entry name" value="TPR-like"/>
    <property type="match status" value="1"/>
</dbReference>
<feature type="domain" description="PIN" evidence="2">
    <location>
        <begin position="835"/>
        <end position="982"/>
    </location>
</feature>
<dbReference type="GO" id="GO:0005697">
    <property type="term" value="C:telomerase holoenzyme complex"/>
    <property type="evidence" value="ECO:0007669"/>
    <property type="project" value="TreeGrafter"/>
</dbReference>
<feature type="compositionally biased region" description="Basic and acidic residues" evidence="1">
    <location>
        <begin position="87"/>
        <end position="98"/>
    </location>
</feature>
<feature type="compositionally biased region" description="Polar residues" evidence="1">
    <location>
        <begin position="1"/>
        <end position="10"/>
    </location>
</feature>
<reference evidence="3 4" key="1">
    <citation type="journal article" date="2019" name="Environ. Microbiol.">
        <title>At the nexus of three kingdoms: the genome of the mycorrhizal fungus Gigaspora margarita provides insights into plant, endobacterial and fungal interactions.</title>
        <authorList>
            <person name="Venice F."/>
            <person name="Ghignone S."/>
            <person name="Salvioli di Fossalunga A."/>
            <person name="Amselem J."/>
            <person name="Novero M."/>
            <person name="Xianan X."/>
            <person name="Sedzielewska Toro K."/>
            <person name="Morin E."/>
            <person name="Lipzen A."/>
            <person name="Grigoriev I.V."/>
            <person name="Henrissat B."/>
            <person name="Martin F.M."/>
            <person name="Bonfante P."/>
        </authorList>
    </citation>
    <scope>NUCLEOTIDE SEQUENCE [LARGE SCALE GENOMIC DNA]</scope>
    <source>
        <strain evidence="3 4">BEG34</strain>
    </source>
</reference>
<feature type="compositionally biased region" description="Basic residues" evidence="1">
    <location>
        <begin position="811"/>
        <end position="821"/>
    </location>
</feature>
<gene>
    <name evidence="3" type="ORF">F8M41_010397</name>
</gene>
<evidence type="ECO:0000259" key="2">
    <source>
        <dbReference type="SMART" id="SM00670"/>
    </source>
</evidence>
<dbReference type="CDD" id="cd09880">
    <property type="entry name" value="PIN_Smg5-6-like"/>
    <property type="match status" value="1"/>
</dbReference>
<feature type="region of interest" description="Disordered" evidence="1">
    <location>
        <begin position="395"/>
        <end position="415"/>
    </location>
</feature>
<dbReference type="GO" id="GO:0004540">
    <property type="term" value="F:RNA nuclease activity"/>
    <property type="evidence" value="ECO:0007669"/>
    <property type="project" value="UniProtKB-ARBA"/>
</dbReference>
<dbReference type="InterPro" id="IPR011990">
    <property type="entry name" value="TPR-like_helical_dom_sf"/>
</dbReference>
<proteinExistence type="predicted"/>
<dbReference type="InterPro" id="IPR045153">
    <property type="entry name" value="Est1/Ebs1-like"/>
</dbReference>
<accession>A0A8H3X0P8</accession>
<dbReference type="Gene3D" id="1.25.40.10">
    <property type="entry name" value="Tetratricopeptide repeat domain"/>
    <property type="match status" value="1"/>
</dbReference>
<keyword evidence="4" id="KW-1185">Reference proteome</keyword>
<dbReference type="OrthoDB" id="2017974at2759"/>
<dbReference type="InterPro" id="IPR018834">
    <property type="entry name" value="DNA/RNA-bd_Est1-type"/>
</dbReference>
<feature type="region of interest" description="Disordered" evidence="1">
    <location>
        <begin position="800"/>
        <end position="821"/>
    </location>
</feature>
<dbReference type="Proteomes" id="UP000439903">
    <property type="component" value="Unassembled WGS sequence"/>
</dbReference>
<dbReference type="InterPro" id="IPR029060">
    <property type="entry name" value="PIN-like_dom_sf"/>
</dbReference>
<name>A0A8H3X0P8_GIGMA</name>